<sequence>MKKLLTTLILVALTGTPSLAVPLTDDALAFADRLHTKYGIDPLKTVLLIQNAEYSDKALSLMDRQFEKSGWGIYKKGIVTDNRSNKGGRFYLEHRPSLELAYMQYGVTPEIIAAILAVETNYGDYKLPHRAVDVLSTLGFHYPRRADYFRSELEALIVHTEKSGIDPLSVKSSYAGAVGIPQFMPSNINKFGVDFGGDNLIDLVNSRTDAIGSVGNYLAKFGWQKDKPTAIKLSGAGFDSFLGQGYDPKFTVKELEDGGIIFALPADPEEKVNVIRLRTDKGFEHWAIFSNFRTIMRYNNSANYALAVLLISKNIEEERKRLEAENR</sequence>
<dbReference type="PANTHER" id="PTHR30163:SF9">
    <property type="entry name" value="MEMBRANE-BOUND LYTIC MUREIN TRANSGLYCOSYLASE B"/>
    <property type="match status" value="1"/>
</dbReference>
<feature type="domain" description="Transglycosylase SLT" evidence="2">
    <location>
        <begin position="32"/>
        <end position="312"/>
    </location>
</feature>
<dbReference type="KEGG" id="gtl:EP073_13485"/>
<evidence type="ECO:0000256" key="1">
    <source>
        <dbReference type="SAM" id="SignalP"/>
    </source>
</evidence>
<dbReference type="InterPro" id="IPR031304">
    <property type="entry name" value="SLT_2"/>
</dbReference>
<dbReference type="CDD" id="cd13399">
    <property type="entry name" value="Slt35-like"/>
    <property type="match status" value="1"/>
</dbReference>
<dbReference type="Pfam" id="PF13406">
    <property type="entry name" value="SLT_2"/>
    <property type="match status" value="1"/>
</dbReference>
<evidence type="ECO:0000313" key="4">
    <source>
        <dbReference type="Proteomes" id="UP000287502"/>
    </source>
</evidence>
<dbReference type="OrthoDB" id="9808544at2"/>
<evidence type="ECO:0000313" key="3">
    <source>
        <dbReference type="EMBL" id="QAR34377.1"/>
    </source>
</evidence>
<organism evidence="3 4">
    <name type="scientific">Geovibrio thiophilus</name>
    <dbReference type="NCBI Taxonomy" id="139438"/>
    <lineage>
        <taxon>Bacteria</taxon>
        <taxon>Pseudomonadati</taxon>
        <taxon>Deferribacterota</taxon>
        <taxon>Deferribacteres</taxon>
        <taxon>Deferribacterales</taxon>
        <taxon>Geovibrionaceae</taxon>
        <taxon>Geovibrio</taxon>
    </lineage>
</organism>
<keyword evidence="1" id="KW-0732">Signal</keyword>
<feature type="signal peptide" evidence="1">
    <location>
        <begin position="1"/>
        <end position="20"/>
    </location>
</feature>
<dbReference type="AlphaFoldDB" id="A0A410K1R5"/>
<name>A0A410K1R5_9BACT</name>
<dbReference type="GO" id="GO:0009253">
    <property type="term" value="P:peptidoglycan catabolic process"/>
    <property type="evidence" value="ECO:0007669"/>
    <property type="project" value="TreeGrafter"/>
</dbReference>
<dbReference type="RefSeq" id="WP_128467682.1">
    <property type="nucleotide sequence ID" value="NZ_CP035108.1"/>
</dbReference>
<accession>A0A410K1R5</accession>
<evidence type="ECO:0000259" key="2">
    <source>
        <dbReference type="Pfam" id="PF13406"/>
    </source>
</evidence>
<feature type="chain" id="PRO_5019059075" evidence="1">
    <location>
        <begin position="21"/>
        <end position="327"/>
    </location>
</feature>
<dbReference type="PANTHER" id="PTHR30163">
    <property type="entry name" value="MEMBRANE-BOUND LYTIC MUREIN TRANSGLYCOSYLASE B"/>
    <property type="match status" value="1"/>
</dbReference>
<reference evidence="3 4" key="1">
    <citation type="submission" date="2019-01" db="EMBL/GenBank/DDBJ databases">
        <title>Geovibrio thiophilus DSM 11263, complete genome.</title>
        <authorList>
            <person name="Spring S."/>
            <person name="Bunk B."/>
            <person name="Sproer C."/>
        </authorList>
    </citation>
    <scope>NUCLEOTIDE SEQUENCE [LARGE SCALE GENOMIC DNA]</scope>
    <source>
        <strain evidence="3 4">DSM 11263</strain>
    </source>
</reference>
<proteinExistence type="predicted"/>
<dbReference type="Proteomes" id="UP000287502">
    <property type="component" value="Chromosome"/>
</dbReference>
<gene>
    <name evidence="3" type="ORF">EP073_13485</name>
</gene>
<dbReference type="EMBL" id="CP035108">
    <property type="protein sequence ID" value="QAR34377.1"/>
    <property type="molecule type" value="Genomic_DNA"/>
</dbReference>
<keyword evidence="4" id="KW-1185">Reference proteome</keyword>
<dbReference type="InterPro" id="IPR023346">
    <property type="entry name" value="Lysozyme-like_dom_sf"/>
</dbReference>
<protein>
    <submittedName>
        <fullName evidence="3">Lytic murein transglycosylase</fullName>
    </submittedName>
</protein>
<dbReference type="GO" id="GO:0008933">
    <property type="term" value="F:peptidoglycan lytic transglycosylase activity"/>
    <property type="evidence" value="ECO:0007669"/>
    <property type="project" value="TreeGrafter"/>
</dbReference>
<dbReference type="InterPro" id="IPR043426">
    <property type="entry name" value="MltB-like"/>
</dbReference>
<dbReference type="SUPFAM" id="SSF53955">
    <property type="entry name" value="Lysozyme-like"/>
    <property type="match status" value="1"/>
</dbReference>
<dbReference type="Gene3D" id="1.10.530.10">
    <property type="match status" value="1"/>
</dbReference>
<dbReference type="Gene3D" id="1.10.8.350">
    <property type="entry name" value="Bacterial muramidase"/>
    <property type="match status" value="1"/>
</dbReference>